<keyword evidence="6" id="KW-1185">Reference proteome</keyword>
<dbReference type="GO" id="GO:0003682">
    <property type="term" value="F:chromatin binding"/>
    <property type="evidence" value="ECO:0007669"/>
    <property type="project" value="TreeGrafter"/>
</dbReference>
<dbReference type="Pfam" id="PF03985">
    <property type="entry name" value="Paf1"/>
    <property type="match status" value="1"/>
</dbReference>
<sequence length="483" mass="53563">MAGRSDYKQDLIVSIRYRNDLPPPPMPPKLLDIDTGGLQQYLDPGFAASIAKREEPNIEADAEGGMPIDVIGMYGYFDGDESSIMAPEIAPPLDPEDEALMLTPEQLKSGGVVSSSTFLRKTQYMTATSAVQNDPLRSTQPRVRKDSKPKPQVMARDDKENVKRHIQKAFNLAYPASKDTTEGIPPPTQQERLAWDRPVHPEKKNLKPLAFYPVLPDFEAATAIGSSWNLLRFDKPPLPAVRGHRDNRIDAGFLMTQEHPEKKAQWEAAKAAFDAEPTKYEDPGNQPMVWSLLLPRDQGSTPLIRKIFNSSDPEHADEGLLARVGETSEKDEQLRIALDRARFYSNAQSQDKEVGRHTRQVVLTLKNQDSTSPAEAHYYPIGQANLLKSDRGKLGQQRRPAAEEVNLEETLVDQVLVLPRDANALEMYNRYFNRDDFDPAFKEEFSGIAAEAEAMQGGEAEPADGVATIGENGVGGDVDMADG</sequence>
<dbReference type="PANTHER" id="PTHR23188">
    <property type="entry name" value="RNA POLYMERASE II-ASSOCIATED FACTOR 1 HOMOLOG"/>
    <property type="match status" value="1"/>
</dbReference>
<evidence type="ECO:0000313" key="5">
    <source>
        <dbReference type="EMBL" id="KAK5954902.1"/>
    </source>
</evidence>
<dbReference type="GO" id="GO:0006368">
    <property type="term" value="P:transcription elongation by RNA polymerase II"/>
    <property type="evidence" value="ECO:0007669"/>
    <property type="project" value="InterPro"/>
</dbReference>
<dbReference type="AlphaFoldDB" id="A0AAN8I529"/>
<evidence type="ECO:0000256" key="2">
    <source>
        <dbReference type="ARBA" id="ARBA00007560"/>
    </source>
</evidence>
<dbReference type="Proteomes" id="UP001316803">
    <property type="component" value="Unassembled WGS sequence"/>
</dbReference>
<dbReference type="GO" id="GO:0016593">
    <property type="term" value="C:Cdc73/Paf1 complex"/>
    <property type="evidence" value="ECO:0007669"/>
    <property type="project" value="InterPro"/>
</dbReference>
<keyword evidence="3" id="KW-0539">Nucleus</keyword>
<dbReference type="PANTHER" id="PTHR23188:SF12">
    <property type="entry name" value="RNA POLYMERASE II-ASSOCIATED FACTOR 1 HOMOLOG"/>
    <property type="match status" value="1"/>
</dbReference>
<gene>
    <name evidence="5" type="ORF">OHC33_003581</name>
</gene>
<feature type="region of interest" description="Disordered" evidence="4">
    <location>
        <begin position="455"/>
        <end position="483"/>
    </location>
</feature>
<organism evidence="5 6">
    <name type="scientific">Knufia fluminis</name>
    <dbReference type="NCBI Taxonomy" id="191047"/>
    <lineage>
        <taxon>Eukaryota</taxon>
        <taxon>Fungi</taxon>
        <taxon>Dikarya</taxon>
        <taxon>Ascomycota</taxon>
        <taxon>Pezizomycotina</taxon>
        <taxon>Eurotiomycetes</taxon>
        <taxon>Chaetothyriomycetidae</taxon>
        <taxon>Chaetothyriales</taxon>
        <taxon>Trichomeriaceae</taxon>
        <taxon>Knufia</taxon>
    </lineage>
</organism>
<feature type="compositionally biased region" description="Basic and acidic residues" evidence="4">
    <location>
        <begin position="143"/>
        <end position="160"/>
    </location>
</feature>
<dbReference type="EMBL" id="JAKLMC020000007">
    <property type="protein sequence ID" value="KAK5954902.1"/>
    <property type="molecule type" value="Genomic_DNA"/>
</dbReference>
<comment type="similarity">
    <text evidence="2">Belongs to the PAF1 family.</text>
</comment>
<comment type="subcellular location">
    <subcellularLocation>
        <location evidence="1">Nucleus</location>
    </subcellularLocation>
</comment>
<feature type="region of interest" description="Disordered" evidence="4">
    <location>
        <begin position="133"/>
        <end position="160"/>
    </location>
</feature>
<name>A0AAN8I529_9EURO</name>
<reference evidence="5 6" key="1">
    <citation type="submission" date="2022-12" db="EMBL/GenBank/DDBJ databases">
        <title>Genomic features and morphological characterization of a novel Knufia sp. strain isolated from spacecraft assembly facility.</title>
        <authorList>
            <person name="Teixeira M."/>
            <person name="Chander A.M."/>
            <person name="Stajich J.E."/>
            <person name="Venkateswaran K."/>
        </authorList>
    </citation>
    <scope>NUCLEOTIDE SEQUENCE [LARGE SCALE GENOMIC DNA]</scope>
    <source>
        <strain evidence="5 6">FJI-L2-BK-P2</strain>
    </source>
</reference>
<dbReference type="InterPro" id="IPR007133">
    <property type="entry name" value="RNA_pol_II-assoc_Paf1"/>
</dbReference>
<evidence type="ECO:0000256" key="1">
    <source>
        <dbReference type="ARBA" id="ARBA00004123"/>
    </source>
</evidence>
<proteinExistence type="inferred from homology"/>
<evidence type="ECO:0000256" key="4">
    <source>
        <dbReference type="SAM" id="MobiDB-lite"/>
    </source>
</evidence>
<dbReference type="GO" id="GO:0000993">
    <property type="term" value="F:RNA polymerase II complex binding"/>
    <property type="evidence" value="ECO:0007669"/>
    <property type="project" value="TreeGrafter"/>
</dbReference>
<evidence type="ECO:0000256" key="3">
    <source>
        <dbReference type="ARBA" id="ARBA00023242"/>
    </source>
</evidence>
<accession>A0AAN8I529</accession>
<comment type="caution">
    <text evidence="5">The sequence shown here is derived from an EMBL/GenBank/DDBJ whole genome shotgun (WGS) entry which is preliminary data.</text>
</comment>
<protein>
    <submittedName>
        <fullName evidence="5">Uncharacterized protein</fullName>
    </submittedName>
</protein>
<evidence type="ECO:0000313" key="6">
    <source>
        <dbReference type="Proteomes" id="UP001316803"/>
    </source>
</evidence>